<evidence type="ECO:0000313" key="2">
    <source>
        <dbReference type="Proteomes" id="UP001607302"/>
    </source>
</evidence>
<accession>A0ABD1ZUT4</accession>
<gene>
    <name evidence="1" type="ORF">V1478_018913</name>
</gene>
<evidence type="ECO:0000313" key="1">
    <source>
        <dbReference type="EMBL" id="KAL2711892.1"/>
    </source>
</evidence>
<keyword evidence="2" id="KW-1185">Reference proteome</keyword>
<sequence>MYLVCHKPLDNLTEPISSIASKSYRHILILEEYSEERNSECGNEQIKSEENLFDTKEIESPTIDRPSHSFKEVSSLTVYAKRNIIFDNAKTAFFLIINNIIIEYIKKCMKAKAL</sequence>
<dbReference type="EMBL" id="JAUDFV010000173">
    <property type="protein sequence ID" value="KAL2711892.1"/>
    <property type="molecule type" value="Genomic_DNA"/>
</dbReference>
<protein>
    <submittedName>
        <fullName evidence="1">PiggyBac transposable element-derived protein 4-like</fullName>
    </submittedName>
</protein>
<name>A0ABD1ZUT4_VESSQ</name>
<dbReference type="AlphaFoldDB" id="A0ABD1ZUT4"/>
<dbReference type="Proteomes" id="UP001607302">
    <property type="component" value="Unassembled WGS sequence"/>
</dbReference>
<proteinExistence type="predicted"/>
<comment type="caution">
    <text evidence="1">The sequence shown here is derived from an EMBL/GenBank/DDBJ whole genome shotgun (WGS) entry which is preliminary data.</text>
</comment>
<reference evidence="1 2" key="1">
    <citation type="journal article" date="2024" name="Ann. Entomol. Soc. Am.">
        <title>Genomic analyses of the southern and eastern yellowjacket wasps (Hymenoptera: Vespidae) reveal evolutionary signatures of social life.</title>
        <authorList>
            <person name="Catto M.A."/>
            <person name="Caine P.B."/>
            <person name="Orr S.E."/>
            <person name="Hunt B.G."/>
            <person name="Goodisman M.A.D."/>
        </authorList>
    </citation>
    <scope>NUCLEOTIDE SEQUENCE [LARGE SCALE GENOMIC DNA]</scope>
    <source>
        <strain evidence="1">233</strain>
        <tissue evidence="1">Head and thorax</tissue>
    </source>
</reference>
<organism evidence="1 2">
    <name type="scientific">Vespula squamosa</name>
    <name type="common">Southern yellow jacket</name>
    <name type="synonym">Wasp</name>
    <dbReference type="NCBI Taxonomy" id="30214"/>
    <lineage>
        <taxon>Eukaryota</taxon>
        <taxon>Metazoa</taxon>
        <taxon>Ecdysozoa</taxon>
        <taxon>Arthropoda</taxon>
        <taxon>Hexapoda</taxon>
        <taxon>Insecta</taxon>
        <taxon>Pterygota</taxon>
        <taxon>Neoptera</taxon>
        <taxon>Endopterygota</taxon>
        <taxon>Hymenoptera</taxon>
        <taxon>Apocrita</taxon>
        <taxon>Aculeata</taxon>
        <taxon>Vespoidea</taxon>
        <taxon>Vespidae</taxon>
        <taxon>Vespinae</taxon>
        <taxon>Vespula</taxon>
    </lineage>
</organism>